<organism evidence="2 3">
    <name type="scientific">Paramecium sonneborni</name>
    <dbReference type="NCBI Taxonomy" id="65129"/>
    <lineage>
        <taxon>Eukaryota</taxon>
        <taxon>Sar</taxon>
        <taxon>Alveolata</taxon>
        <taxon>Ciliophora</taxon>
        <taxon>Intramacronucleata</taxon>
        <taxon>Oligohymenophorea</taxon>
        <taxon>Peniculida</taxon>
        <taxon>Parameciidae</taxon>
        <taxon>Paramecium</taxon>
    </lineage>
</organism>
<reference evidence="2" key="1">
    <citation type="submission" date="2021-01" db="EMBL/GenBank/DDBJ databases">
        <authorList>
            <consortium name="Genoscope - CEA"/>
            <person name="William W."/>
        </authorList>
    </citation>
    <scope>NUCLEOTIDE SEQUENCE</scope>
</reference>
<evidence type="ECO:0000256" key="1">
    <source>
        <dbReference type="SAM" id="MobiDB-lite"/>
    </source>
</evidence>
<evidence type="ECO:0000313" key="3">
    <source>
        <dbReference type="Proteomes" id="UP000692954"/>
    </source>
</evidence>
<accession>A0A8S1LVU3</accession>
<feature type="region of interest" description="Disordered" evidence="1">
    <location>
        <begin position="53"/>
        <end position="72"/>
    </location>
</feature>
<comment type="caution">
    <text evidence="2">The sequence shown here is derived from an EMBL/GenBank/DDBJ whole genome shotgun (WGS) entry which is preliminary data.</text>
</comment>
<dbReference type="AlphaFoldDB" id="A0A8S1LVU3"/>
<dbReference type="Proteomes" id="UP000692954">
    <property type="component" value="Unassembled WGS sequence"/>
</dbReference>
<proteinExistence type="predicted"/>
<protein>
    <submittedName>
        <fullName evidence="2">Uncharacterized protein</fullName>
    </submittedName>
</protein>
<name>A0A8S1LVU3_9CILI</name>
<dbReference type="OrthoDB" id="309975at2759"/>
<evidence type="ECO:0000313" key="2">
    <source>
        <dbReference type="EMBL" id="CAD8070402.1"/>
    </source>
</evidence>
<keyword evidence="3" id="KW-1185">Reference proteome</keyword>
<sequence>MHCFTYYHQNLYLQQQYIHHQMLMYNQMFNTYNYLNQQDQLQVTYIPDQIKFPHSQNHKNEDTPPIQQQNSIPLKKKINKVSKKHSEHMNEENKPQKKKVFLSMLDIKEAQYKKCSKVSNLEGLFQNTILGNKIKE</sequence>
<dbReference type="EMBL" id="CAJJDN010000026">
    <property type="protein sequence ID" value="CAD8070402.1"/>
    <property type="molecule type" value="Genomic_DNA"/>
</dbReference>
<gene>
    <name evidence="2" type="ORF">PSON_ATCC_30995.1.T0260372</name>
</gene>